<dbReference type="Proteomes" id="UP001499967">
    <property type="component" value="Unassembled WGS sequence"/>
</dbReference>
<protein>
    <submittedName>
        <fullName evidence="2">DUF2252 domain-containing protein</fullName>
    </submittedName>
</protein>
<evidence type="ECO:0000313" key="3">
    <source>
        <dbReference type="Proteomes" id="UP001499967"/>
    </source>
</evidence>
<comment type="caution">
    <text evidence="2">The sequence shown here is derived from an EMBL/GenBank/DDBJ whole genome shotgun (WGS) entry which is preliminary data.</text>
</comment>
<dbReference type="RefSeq" id="WP_343941491.1">
    <property type="nucleotide sequence ID" value="NZ_BAAAHP010000071.1"/>
</dbReference>
<dbReference type="Pfam" id="PF10009">
    <property type="entry name" value="DUF2252"/>
    <property type="match status" value="1"/>
</dbReference>
<dbReference type="PANTHER" id="PTHR39441:SF1">
    <property type="entry name" value="DUF2252 DOMAIN-CONTAINING PROTEIN"/>
    <property type="match status" value="1"/>
</dbReference>
<gene>
    <name evidence="2" type="ORF">GCM10009559_24970</name>
</gene>
<keyword evidence="3" id="KW-1185">Reference proteome</keyword>
<dbReference type="InterPro" id="IPR018721">
    <property type="entry name" value="DUF2252"/>
</dbReference>
<name>A0ABP4AE60_9PSEU</name>
<dbReference type="PANTHER" id="PTHR39441">
    <property type="entry name" value="DUF2252 DOMAIN-CONTAINING PROTEIN"/>
    <property type="match status" value="1"/>
</dbReference>
<dbReference type="EMBL" id="BAAAHP010000071">
    <property type="protein sequence ID" value="GAA0934440.1"/>
    <property type="molecule type" value="Genomic_DNA"/>
</dbReference>
<reference evidence="3" key="1">
    <citation type="journal article" date="2019" name="Int. J. Syst. Evol. Microbiol.">
        <title>The Global Catalogue of Microorganisms (GCM) 10K type strain sequencing project: providing services to taxonomists for standard genome sequencing and annotation.</title>
        <authorList>
            <consortium name="The Broad Institute Genomics Platform"/>
            <consortium name="The Broad Institute Genome Sequencing Center for Infectious Disease"/>
            <person name="Wu L."/>
            <person name="Ma J."/>
        </authorList>
    </citation>
    <scope>NUCLEOTIDE SEQUENCE [LARGE SCALE GENOMIC DNA]</scope>
    <source>
        <strain evidence="3">JCM 11117</strain>
    </source>
</reference>
<sequence>MTSTMARPQGTFGSERPPAVRTARERAAMGRAVRVRVPRSAHAGFTPAADRPDPVTLLQDQAADRVADLLPIRYGRMAVSEFTFFRGAAAVMAADLATTPDSGLVVQACGDAHLSNFGFFASPERQLVFDINDFDETLPGPWEWDVKRLAASVEVAGRDRGLDDADRRAAVRAACSSYREAMRGFAGATNLEVWYAHANVDALRRQYLGHLKASRRKMLDRSLDKARTRDNTGALARFTAMVDGQPRFTADPPLVVPVRDLLTEVPDIEASLYALLRQYRDTLPVERRVLFDQYRAVDLARKVVGVGSVGTRCWMVLLLGRDPQDPLFLQAKEAGTSVLETHLGRAAEKNHGQRVVIGQRLMQAVGDIFLGWLRVSGIEGADRDFYLRQLRDWKGSLEVEEMLPRGLRLYAELCGWTLARAHARTGDRIAIAAYLGSGRSFDDALVHFAEAYADQNARDHRALVTAITEGRVEATAGV</sequence>
<evidence type="ECO:0000256" key="1">
    <source>
        <dbReference type="SAM" id="MobiDB-lite"/>
    </source>
</evidence>
<proteinExistence type="predicted"/>
<evidence type="ECO:0000313" key="2">
    <source>
        <dbReference type="EMBL" id="GAA0934440.1"/>
    </source>
</evidence>
<feature type="region of interest" description="Disordered" evidence="1">
    <location>
        <begin position="1"/>
        <end position="21"/>
    </location>
</feature>
<accession>A0ABP4AE60</accession>
<organism evidence="2 3">
    <name type="scientific">Pseudonocardia zijingensis</name>
    <dbReference type="NCBI Taxonomy" id="153376"/>
    <lineage>
        <taxon>Bacteria</taxon>
        <taxon>Bacillati</taxon>
        <taxon>Actinomycetota</taxon>
        <taxon>Actinomycetes</taxon>
        <taxon>Pseudonocardiales</taxon>
        <taxon>Pseudonocardiaceae</taxon>
        <taxon>Pseudonocardia</taxon>
    </lineage>
</organism>